<evidence type="ECO:0000256" key="4">
    <source>
        <dbReference type="ARBA" id="ARBA00022989"/>
    </source>
</evidence>
<dbReference type="PANTHER" id="PTHR30294">
    <property type="entry name" value="MEMBRANE COMPONENT OF ABC TRANSPORTER YHHJ-RELATED"/>
    <property type="match status" value="1"/>
</dbReference>
<feature type="domain" description="ABC-2 type transporter transmembrane" evidence="7">
    <location>
        <begin position="25"/>
        <end position="377"/>
    </location>
</feature>
<feature type="transmembrane region" description="Helical" evidence="6">
    <location>
        <begin position="25"/>
        <end position="46"/>
    </location>
</feature>
<dbReference type="GO" id="GO:0140359">
    <property type="term" value="F:ABC-type transporter activity"/>
    <property type="evidence" value="ECO:0007669"/>
    <property type="project" value="InterPro"/>
</dbReference>
<reference evidence="8" key="1">
    <citation type="submission" date="2012-02" db="EMBL/GenBank/DDBJ databases">
        <title>The complete genome of Solitalea canadensis DSM 3403.</title>
        <authorList>
            <consortium name="US DOE Joint Genome Institute (JGI-PGF)"/>
            <person name="Lucas S."/>
            <person name="Copeland A."/>
            <person name="Lapidus A."/>
            <person name="Glavina del Rio T."/>
            <person name="Dalin E."/>
            <person name="Tice H."/>
            <person name="Bruce D."/>
            <person name="Goodwin L."/>
            <person name="Pitluck S."/>
            <person name="Peters L."/>
            <person name="Ovchinnikova G."/>
            <person name="Lu M."/>
            <person name="Kyrpides N."/>
            <person name="Mavromatis K."/>
            <person name="Ivanova N."/>
            <person name="Brettin T."/>
            <person name="Detter J.C."/>
            <person name="Han C."/>
            <person name="Larimer F."/>
            <person name="Land M."/>
            <person name="Hauser L."/>
            <person name="Markowitz V."/>
            <person name="Cheng J.-F."/>
            <person name="Hugenholtz P."/>
            <person name="Woyke T."/>
            <person name="Wu D."/>
            <person name="Spring S."/>
            <person name="Schroeder M."/>
            <person name="Kopitz M."/>
            <person name="Brambilla E."/>
            <person name="Klenk H.-P."/>
            <person name="Eisen J.A."/>
        </authorList>
    </citation>
    <scope>NUCLEOTIDE SEQUENCE</scope>
    <source>
        <strain evidence="8">DSM 3403</strain>
    </source>
</reference>
<feature type="transmembrane region" description="Helical" evidence="6">
    <location>
        <begin position="360"/>
        <end position="379"/>
    </location>
</feature>
<proteinExistence type="predicted"/>
<evidence type="ECO:0000259" key="7">
    <source>
        <dbReference type="Pfam" id="PF12698"/>
    </source>
</evidence>
<organism evidence="8 9">
    <name type="scientific">Solitalea canadensis (strain ATCC 29591 / DSM 3403 / JCM 21819 / LMG 8368 / NBRC 15130 / NCIMB 12057 / USAM 9D)</name>
    <name type="common">Flexibacter canadensis</name>
    <dbReference type="NCBI Taxonomy" id="929556"/>
    <lineage>
        <taxon>Bacteria</taxon>
        <taxon>Pseudomonadati</taxon>
        <taxon>Bacteroidota</taxon>
        <taxon>Sphingobacteriia</taxon>
        <taxon>Sphingobacteriales</taxon>
        <taxon>Sphingobacteriaceae</taxon>
        <taxon>Solitalea</taxon>
    </lineage>
</organism>
<keyword evidence="3 6" id="KW-0812">Transmembrane</keyword>
<evidence type="ECO:0000256" key="3">
    <source>
        <dbReference type="ARBA" id="ARBA00022692"/>
    </source>
</evidence>
<dbReference type="RefSeq" id="WP_014682694.1">
    <property type="nucleotide sequence ID" value="NC_017770.1"/>
</dbReference>
<dbReference type="GO" id="GO:0005886">
    <property type="term" value="C:plasma membrane"/>
    <property type="evidence" value="ECO:0007669"/>
    <property type="project" value="UniProtKB-SubCell"/>
</dbReference>
<accession>H8KND9</accession>
<keyword evidence="2" id="KW-1003">Cell membrane</keyword>
<dbReference type="eggNOG" id="COG0842">
    <property type="taxonomic scope" value="Bacteria"/>
</dbReference>
<dbReference type="HOGENOM" id="CLU_039483_10_1_10"/>
<dbReference type="PANTHER" id="PTHR30294:SF46">
    <property type="entry name" value="ABC TRANSPORTER PERMEASE"/>
    <property type="match status" value="1"/>
</dbReference>
<sequence>MKKSQWHNFKTLFLREAALIAKDHSLLLTLLIAPVLYAFFYGSIYINKEEEEIPMAIVDMDHSGLSKQLAEQINNLQAIELISAPGLDEAQKMMYKGQTQGYLFIENGLEKKVLSLQSANIVLAANAARFLPSSDLLSGVTQVSLTVGAGVRLKFYEMQGLNEATAMHEVMPLNLDNRPLFNERVSYGAFLLPGILALILQQTLLIGLTGSMASEREKNTINQLSDTAGNYSVALWGKGSFYFLLFMCYAFFFLTVNFTVLKLPVRGSAFDITVIMALFLLTIIPMGIWIGSLFKSQLLCVQIMAFSTYPVFLVTGYSWPFESLPLPLQWFSSLLPTTPFLKVYTSLVQQGGGLMNNVEAILHLLLLWLFYSALSLLSLKWINKRLSATTT</sequence>
<dbReference type="InterPro" id="IPR051449">
    <property type="entry name" value="ABC-2_transporter_component"/>
</dbReference>
<protein>
    <submittedName>
        <fullName evidence="8">ABC-type multidrug transport system, permease component</fullName>
    </submittedName>
</protein>
<dbReference type="STRING" id="929556.Solca_4482"/>
<dbReference type="Pfam" id="PF12698">
    <property type="entry name" value="ABC2_membrane_3"/>
    <property type="match status" value="1"/>
</dbReference>
<evidence type="ECO:0000256" key="2">
    <source>
        <dbReference type="ARBA" id="ARBA00022475"/>
    </source>
</evidence>
<feature type="transmembrane region" description="Helical" evidence="6">
    <location>
        <begin position="185"/>
        <end position="208"/>
    </location>
</feature>
<keyword evidence="5 6" id="KW-0472">Membrane</keyword>
<gene>
    <name evidence="8" type="ordered locus">Solca_4482</name>
</gene>
<evidence type="ECO:0000256" key="5">
    <source>
        <dbReference type="ARBA" id="ARBA00023136"/>
    </source>
</evidence>
<evidence type="ECO:0000313" key="9">
    <source>
        <dbReference type="Proteomes" id="UP000007590"/>
    </source>
</evidence>
<dbReference type="EMBL" id="CP003349">
    <property type="protein sequence ID" value="AFD09472.1"/>
    <property type="molecule type" value="Genomic_DNA"/>
</dbReference>
<dbReference type="OrthoDB" id="9811522at2"/>
<keyword evidence="4 6" id="KW-1133">Transmembrane helix</keyword>
<feature type="transmembrane region" description="Helical" evidence="6">
    <location>
        <begin position="298"/>
        <end position="319"/>
    </location>
</feature>
<dbReference type="Gene3D" id="3.40.1710.10">
    <property type="entry name" value="abc type-2 transporter like domain"/>
    <property type="match status" value="1"/>
</dbReference>
<dbReference type="AlphaFoldDB" id="H8KND9"/>
<feature type="transmembrane region" description="Helical" evidence="6">
    <location>
        <begin position="241"/>
        <end position="260"/>
    </location>
</feature>
<dbReference type="InterPro" id="IPR013525">
    <property type="entry name" value="ABC2_TM"/>
</dbReference>
<comment type="subcellular location">
    <subcellularLocation>
        <location evidence="1">Cell membrane</location>
        <topology evidence="1">Multi-pass membrane protein</topology>
    </subcellularLocation>
</comment>
<feature type="transmembrane region" description="Helical" evidence="6">
    <location>
        <begin position="272"/>
        <end position="291"/>
    </location>
</feature>
<dbReference type="KEGG" id="scn:Solca_4482"/>
<evidence type="ECO:0000256" key="6">
    <source>
        <dbReference type="SAM" id="Phobius"/>
    </source>
</evidence>
<name>H8KND9_SOLCM</name>
<dbReference type="Proteomes" id="UP000007590">
    <property type="component" value="Chromosome"/>
</dbReference>
<evidence type="ECO:0000256" key="1">
    <source>
        <dbReference type="ARBA" id="ARBA00004651"/>
    </source>
</evidence>
<evidence type="ECO:0000313" key="8">
    <source>
        <dbReference type="EMBL" id="AFD09472.1"/>
    </source>
</evidence>
<keyword evidence="9" id="KW-1185">Reference proteome</keyword>